<dbReference type="EMBL" id="CM047580">
    <property type="protein sequence ID" value="KAI9921503.1"/>
    <property type="molecule type" value="Genomic_DNA"/>
</dbReference>
<accession>A0ACC0WRI3</accession>
<comment type="caution">
    <text evidence="1">The sequence shown here is derived from an EMBL/GenBank/DDBJ whole genome shotgun (WGS) entry which is preliminary data.</text>
</comment>
<reference evidence="1 2" key="1">
    <citation type="journal article" date="2022" name="bioRxiv">
        <title>The genome of the oomycete Peronosclerospora sorghi, a cosmopolitan pathogen of maize and sorghum, is inflated with dispersed pseudogenes.</title>
        <authorList>
            <person name="Fletcher K."/>
            <person name="Martin F."/>
            <person name="Isakeit T."/>
            <person name="Cavanaugh K."/>
            <person name="Magill C."/>
            <person name="Michelmore R."/>
        </authorList>
    </citation>
    <scope>NUCLEOTIDE SEQUENCE [LARGE SCALE GENOMIC DNA]</scope>
    <source>
        <strain evidence="1">P6</strain>
    </source>
</reference>
<name>A0ACC0WRI3_9STRA</name>
<sequence length="123" mass="14421">MQVVILHHYDRARPAPLMELCSVLLQQRHRIIKRLKAKKQASWCLILISVINHFHRVFGNGEDILRFIAVVTDRTVDVVVGHMVQAFADEELLPIFLHRHIFRDVVNADFQEVFEQKHAANEY</sequence>
<protein>
    <submittedName>
        <fullName evidence="1">Uncharacterized protein</fullName>
    </submittedName>
</protein>
<keyword evidence="2" id="KW-1185">Reference proteome</keyword>
<proteinExistence type="predicted"/>
<evidence type="ECO:0000313" key="1">
    <source>
        <dbReference type="EMBL" id="KAI9921503.1"/>
    </source>
</evidence>
<dbReference type="Proteomes" id="UP001163321">
    <property type="component" value="Chromosome 1"/>
</dbReference>
<evidence type="ECO:0000313" key="2">
    <source>
        <dbReference type="Proteomes" id="UP001163321"/>
    </source>
</evidence>
<organism evidence="1 2">
    <name type="scientific">Peronosclerospora sorghi</name>
    <dbReference type="NCBI Taxonomy" id="230839"/>
    <lineage>
        <taxon>Eukaryota</taxon>
        <taxon>Sar</taxon>
        <taxon>Stramenopiles</taxon>
        <taxon>Oomycota</taxon>
        <taxon>Peronosporomycetes</taxon>
        <taxon>Peronosporales</taxon>
        <taxon>Peronosporaceae</taxon>
        <taxon>Peronosclerospora</taxon>
    </lineage>
</organism>
<gene>
    <name evidence="1" type="ORF">PsorP6_000033</name>
</gene>